<feature type="domain" description="EGF-like" evidence="28">
    <location>
        <begin position="2534"/>
        <end position="2570"/>
    </location>
</feature>
<dbReference type="Pfam" id="PF02376">
    <property type="entry name" value="CUT"/>
    <property type="match status" value="1"/>
</dbReference>
<dbReference type="SMART" id="SM00042">
    <property type="entry name" value="CUB"/>
    <property type="match status" value="3"/>
</dbReference>
<dbReference type="Pfam" id="PF00431">
    <property type="entry name" value="CUB"/>
    <property type="match status" value="3"/>
</dbReference>
<evidence type="ECO:0000256" key="1">
    <source>
        <dbReference type="ARBA" id="ARBA00004123"/>
    </source>
</evidence>
<dbReference type="Pfam" id="PF00008">
    <property type="entry name" value="EGF"/>
    <property type="match status" value="4"/>
</dbReference>
<feature type="domain" description="Homeobox" evidence="30">
    <location>
        <begin position="3909"/>
        <end position="3969"/>
    </location>
</feature>
<dbReference type="Gene3D" id="1.10.260.40">
    <property type="entry name" value="lambda repressor-like DNA-binding domains"/>
    <property type="match status" value="1"/>
</dbReference>
<dbReference type="CDD" id="cd00054">
    <property type="entry name" value="EGF_CA"/>
    <property type="match status" value="13"/>
</dbReference>
<dbReference type="InterPro" id="IPR013320">
    <property type="entry name" value="ConA-like_dom_sf"/>
</dbReference>
<dbReference type="PANTHER" id="PTHR45836">
    <property type="entry name" value="SLIT HOMOLOG"/>
    <property type="match status" value="1"/>
</dbReference>
<feature type="domain" description="Sushi" evidence="32">
    <location>
        <begin position="751"/>
        <end position="809"/>
    </location>
</feature>
<feature type="domain" description="EGF-like" evidence="28">
    <location>
        <begin position="2458"/>
        <end position="2494"/>
    </location>
</feature>
<feature type="disulfide bond" evidence="17">
    <location>
        <begin position="2098"/>
        <end position="2107"/>
    </location>
</feature>
<dbReference type="InterPro" id="IPR000742">
    <property type="entry name" value="EGF"/>
</dbReference>
<dbReference type="Pfam" id="PF07645">
    <property type="entry name" value="EGF_CA"/>
    <property type="match status" value="2"/>
</dbReference>
<feature type="disulfide bond" evidence="17">
    <location>
        <begin position="2408"/>
        <end position="2417"/>
    </location>
</feature>
<accession>A0AA39LI98</accession>
<evidence type="ECO:0000259" key="33">
    <source>
        <dbReference type="PROSITE" id="PS51042"/>
    </source>
</evidence>
<dbReference type="SMART" id="SM00034">
    <property type="entry name" value="CLECT"/>
    <property type="match status" value="1"/>
</dbReference>
<feature type="disulfide bond" evidence="20">
    <location>
        <begin position="721"/>
        <end position="748"/>
    </location>
</feature>
<dbReference type="PROSITE" id="PS50041">
    <property type="entry name" value="C_TYPE_LECTIN_2"/>
    <property type="match status" value="1"/>
</dbReference>
<evidence type="ECO:0000256" key="15">
    <source>
        <dbReference type="ARBA" id="ARBA00023242"/>
    </source>
</evidence>
<dbReference type="SMART" id="SM00231">
    <property type="entry name" value="FA58C"/>
    <property type="match status" value="1"/>
</dbReference>
<evidence type="ECO:0000256" key="23">
    <source>
        <dbReference type="SAM" id="MobiDB-lite"/>
    </source>
</evidence>
<dbReference type="GO" id="GO:0043235">
    <property type="term" value="C:receptor complex"/>
    <property type="evidence" value="ECO:0007669"/>
    <property type="project" value="TreeGrafter"/>
</dbReference>
<dbReference type="PROSITE" id="PS50825">
    <property type="entry name" value="HYR"/>
    <property type="match status" value="3"/>
</dbReference>
<keyword evidence="24" id="KW-0472">Membrane</keyword>
<dbReference type="InterPro" id="IPR001881">
    <property type="entry name" value="EGF-like_Ca-bd_dom"/>
</dbReference>
<feature type="disulfide bond" evidence="17">
    <location>
        <begin position="2253"/>
        <end position="2262"/>
    </location>
</feature>
<feature type="disulfide bond" evidence="19">
    <location>
        <begin position="182"/>
        <end position="194"/>
    </location>
</feature>
<keyword evidence="14" id="KW-0325">Glycoprotein</keyword>
<evidence type="ECO:0000256" key="22">
    <source>
        <dbReference type="RuleBase" id="RU361129"/>
    </source>
</evidence>
<dbReference type="SUPFAM" id="SSF57535">
    <property type="entry name" value="Complement control module/SCR domain"/>
    <property type="match status" value="7"/>
</dbReference>
<dbReference type="InterPro" id="IPR049883">
    <property type="entry name" value="NOTCH1_EGF-like"/>
</dbReference>
<dbReference type="PROSITE" id="PS50026">
    <property type="entry name" value="EGF_3"/>
    <property type="match status" value="17"/>
</dbReference>
<dbReference type="FunFam" id="1.10.10.60:FF:000054">
    <property type="entry name" value="One cut domain family member"/>
    <property type="match status" value="1"/>
</dbReference>
<dbReference type="SMART" id="SM00192">
    <property type="entry name" value="LDLa"/>
    <property type="match status" value="1"/>
</dbReference>
<dbReference type="FunFam" id="2.10.25.10:FF:000173">
    <property type="entry name" value="Neurogenic locus notch protein 2"/>
    <property type="match status" value="1"/>
</dbReference>
<dbReference type="PROSITE" id="PS50022">
    <property type="entry name" value="FA58C_3"/>
    <property type="match status" value="2"/>
</dbReference>
<feature type="domain" description="Sushi" evidence="32">
    <location>
        <begin position="566"/>
        <end position="628"/>
    </location>
</feature>
<feature type="disulfide bond" evidence="17">
    <location>
        <begin position="2291"/>
        <end position="2300"/>
    </location>
</feature>
<feature type="transmembrane region" description="Helical" evidence="24">
    <location>
        <begin position="3405"/>
        <end position="3428"/>
    </location>
</feature>
<dbReference type="PROSITE" id="PS51042">
    <property type="entry name" value="CUT"/>
    <property type="match status" value="1"/>
</dbReference>
<dbReference type="Proteomes" id="UP001175271">
    <property type="component" value="Unassembled WGS sequence"/>
</dbReference>
<evidence type="ECO:0000256" key="21">
    <source>
        <dbReference type="RuleBase" id="RU000682"/>
    </source>
</evidence>
<dbReference type="InterPro" id="IPR008979">
    <property type="entry name" value="Galactose-bd-like_sf"/>
</dbReference>
<reference evidence="34" key="1">
    <citation type="submission" date="2023-06" db="EMBL/GenBank/DDBJ databases">
        <title>Genomic analysis of the entomopathogenic nematode Steinernema hermaphroditum.</title>
        <authorList>
            <person name="Schwarz E.M."/>
            <person name="Heppert J.K."/>
            <person name="Baniya A."/>
            <person name="Schwartz H.T."/>
            <person name="Tan C.-H."/>
            <person name="Antoshechkin I."/>
            <person name="Sternberg P.W."/>
            <person name="Goodrich-Blair H."/>
            <person name="Dillman A.R."/>
        </authorList>
    </citation>
    <scope>NUCLEOTIDE SEQUENCE</scope>
    <source>
        <strain evidence="34">PS9179</strain>
        <tissue evidence="34">Whole animal</tissue>
    </source>
</reference>
<dbReference type="Pfam" id="PF00084">
    <property type="entry name" value="Sushi"/>
    <property type="match status" value="6"/>
</dbReference>
<dbReference type="FunFam" id="2.10.50.10:FF:000032">
    <property type="entry name" value="Uncharacterized protein, isoform A"/>
    <property type="match status" value="1"/>
</dbReference>
<dbReference type="InterPro" id="IPR035914">
    <property type="entry name" value="Sperma_CUB_dom_sf"/>
</dbReference>
<feature type="disulfide bond" evidence="17">
    <location>
        <begin position="2216"/>
        <end position="2225"/>
    </location>
</feature>
<dbReference type="Gene3D" id="2.60.120.290">
    <property type="entry name" value="Spermadhesin, CUB domain"/>
    <property type="match status" value="3"/>
</dbReference>
<dbReference type="InterPro" id="IPR010982">
    <property type="entry name" value="Lambda_DNA-bd_dom_sf"/>
</dbReference>
<evidence type="ECO:0000259" key="29">
    <source>
        <dbReference type="PROSITE" id="PS50041"/>
    </source>
</evidence>
<evidence type="ECO:0000313" key="35">
    <source>
        <dbReference type="Proteomes" id="UP001175271"/>
    </source>
</evidence>
<feature type="domain" description="Sushi" evidence="32">
    <location>
        <begin position="629"/>
        <end position="689"/>
    </location>
</feature>
<dbReference type="PROSITE" id="PS00010">
    <property type="entry name" value="ASX_HYDROXYL"/>
    <property type="match status" value="9"/>
</dbReference>
<dbReference type="CDD" id="cd00112">
    <property type="entry name" value="LDLa"/>
    <property type="match status" value="1"/>
</dbReference>
<dbReference type="SUPFAM" id="SSF46689">
    <property type="entry name" value="Homeodomain-like"/>
    <property type="match status" value="1"/>
</dbReference>
<feature type="disulfide bond" evidence="17">
    <location>
        <begin position="2138"/>
        <end position="2147"/>
    </location>
</feature>
<keyword evidence="9 22" id="KW-0805">Transcription regulation</keyword>
<feature type="domain" description="EGF-like" evidence="28">
    <location>
        <begin position="2265"/>
        <end position="2301"/>
    </location>
</feature>
<dbReference type="InterPro" id="IPR000421">
    <property type="entry name" value="FA58C"/>
</dbReference>
<dbReference type="InterPro" id="IPR036055">
    <property type="entry name" value="LDL_receptor-like_sf"/>
</dbReference>
<feature type="disulfide bond" evidence="20">
    <location>
        <begin position="692"/>
        <end position="735"/>
    </location>
</feature>
<dbReference type="SUPFAM" id="SSF47413">
    <property type="entry name" value="lambda repressor-like DNA-binding domains"/>
    <property type="match status" value="1"/>
</dbReference>
<dbReference type="Gene3D" id="2.10.25.10">
    <property type="entry name" value="Laminin"/>
    <property type="match status" value="18"/>
</dbReference>
<dbReference type="InterPro" id="IPR001304">
    <property type="entry name" value="C-type_lectin-like"/>
</dbReference>
<feature type="domain" description="Sushi" evidence="32">
    <location>
        <begin position="2879"/>
        <end position="2949"/>
    </location>
</feature>
<evidence type="ECO:0000256" key="8">
    <source>
        <dbReference type="ARBA" id="ARBA00022989"/>
    </source>
</evidence>
<sequence>MIWLLILLISSAICQQNSDLLNGTDDQALSSNAEFRLSDIDLACPDGWERSSTKCLKVYQIERSWPQALAFCARYGSQLARVESNKENDYIGRMLTKPQISQVPRSDYWIGLVSNHRDDADDMFMWSDGSIVSRYTGFWAKGNPDHSAGSCTKVSINPHASPSWKLSVCNILLPFVCELPACVKGSFFCHNGACVPSKDQCNGVNDCGDFSDEQNCPVSREDMSCMKFEKGESGQIHSPNYPSSYRLNSNCRWVIESPINSRIQLTFDYFETEKDQDLVQVVDGGPSENSTVVLATLSGTRTGEKLTFTSSTNMMSIRFRSDSMIQARGFHATWRAVSYSCGGNLKAQTYGQTINSPDYPHGYLNGIECAWKIEATEGELVSLSVDHLDLPDDHDFLVIYDGPTPAARVLARLSGTYNTPQLIISSQSNVYIYFYTNQEKSGKGFSIGYKRGCNNVISQLSGTILSPGHTRTPYPTSQTCQYTIELPDSKTEQPISLAVNHFDVQGHDSLKIFEDGSDGRKLHSENGFNENNRPPKMIYGQKRKMQLVFSSNSLLTSNGWNVTFSSNCKPIDTPKQVSLSSQNTAFGSKVTVSCPRGYEFVNGRGQTFDIQCMLGGQWTEDFIPACQPIYCAPVPQIANGYAHAATNVTFGGSAKYSCYKGFSFPSGKQSEEIFCTDEGRWTPAPTCKAQNCPALSPFANGERILEFGDGTGYGTVFRFECAPGYMREGAATLLCQTNGQWSYDEPYCRKMTCFDIPKIENGRIVVEKVRMDFGDSARVECDLGFRAVGADTVKCLANQTLSTIPECEDIDECAEGLANCAVQSTKCINMPGGYFCQCLKGFHTQLTCSSSASLQPVAIAASSEDAEYREDDYFSKGWCAEESDTKRTITFTFAVPKIIDRLRVERTDRNAYPTELKIRYSNQTGTQLLSLAPPHNETWSTKNVAIVGSEHLVLPKAIEARVLEITIEKHHVGPCVKLDILGCQKTSCMDINECEENNGYCQHHCLNSQGSYKCSCDDGFDLLVEDGQGGIHVKEGESGYGRHDVYKFNRTCVPRSCSPVHSPENGKLISTTTSFHYPMVVEFQCDFGHQMMGPERLKCLSDGTWNGSMPLCIPATCQGAHNNSAIGLFVTPENSTIAYGKNVSIICSQQNRPAKNSLLSSFRQCIYDPQPDGRDYWLSGSDVDCPLVDCGPPPVLSGAFYEGEENSFKVGSSYTFSCRPPYSLVGKSSYDDRIVRCNVDGTWDLGDLRCEGPVCVDPGFPDDGQISLNSVEEGAQAKFTCNRPGYEPFPSSTINCTLGTACVLSEDVGISSGFIPDGAFADNSDSTTWGYEPHKARMSSTGWCGSKDAFIFLSVDLQRIYTLTTLRMAGVAGSGHQRGHVTKMQLFYKVQFSQNYDTYPVEFETPSGNHNKMHVFELNPPLRARYILLGVTEYELNPCIRFDMQGCLAPLSAAHEVPSHLQVGWNASVPQCMDAEPPVFHNCPSNPVYILSDENGQLLPATYDVPQATDNSGSVSYMRVKPDNFEPPQLISSDTDVIYTVFDEAGNSAECVVQLRIPDTQPPVMKCPDSYSIYTRDNESEQTVYFNESSVQMVIKDMSNISEVVFEPSEAKLKIGDFVTVEVSASDEHSNRNKCKFQVSMKAESCSPLSLKTSETTVPRCRTDGDRTRCRIECKPGYRFLENNATVEDYVCMKGNEWAPSNTPPSCIKIAEEPARYQLTVTIKYVVSTPVGPDCLRGYTDLAAAFFDGLDATLSQRCSSSVQVFVRFLDVHYAATGNEVIGNYTVQILPTVLQDKLYELCGLTLRTIFDLNIPGATVPIKNLLSISGETIATQGIGCPSINAVKTSISQGFGCADGELLMDNLHGNLPECLPCPKGTAHVNNTCRPCPVGSYQDEMGQIHCKSCSDHTFTLFAGSQSADSCLPVCGNGMYSETGMIPCQLCPRHTFSGPPIFGGYKQCEPCPQGTYTAKLGSTGPSFCKQPCPTGHFSVSGLEPCSPCPVNFYQPNLGQQRCIACANNTKTTGGGKSNTTDCEPIDCSKIKCENKGTCSVVNHKAVCECRPGYTGAFCEQQMPLCDTQPCYNDGICEATAGTFRCICAQNFTGSRCQFGPDECIGVNCPNGGVCQDLPGLGTTKCICRTGFTGPDCSQIVNPCQTGNPCKNGADCIPLQLGRFKCKCLPGWDGPTCQHNVDDCADKPCALNATCHDLVNDFECDCPKGFSGKRCHIKENLCDPDPCVHGLCVDTLFEQKCVCKPGWTGEFCEKNIDDCENQPCQNGATCRDQEDGFVCQCPPGFHGSVCQHMVDHCATAPCRNNGTCTNMGANYRCDCLLGFEGTHCEHNINECDLLNMCSPEGTEICIDGVNNFQCKCRPGYTGEHCEQHIEQCSSQPCMNNGTCIDMGATFRCECPSGWRGATCEQEAGSCDLNPCLNEGHCVNLVGDYFCVCPEGVSGKNCEIAPNRCIGEPCHNGGVCGDFGSRLECTCPKGFHGKGCQYSSDSCEADVCKNDGTCERTSDGYTCVCPPGFTGVDCGTNIDDCSPSPCPLAATCIDQINTFHCQCPFNLTGSNCDKPVDIDYDIHFYDSIQPAQAALSVPFKFQSNSLTLSLWVKFDNENTRGSILSLYNSATANYPSQIEELVKISSDAVRIGLFSGETPINIHFPVNQRINDGKWNHLVVTWNSRGGTYSVIWNSIRIYVDKGYGNGKTIDINAWIALGHPISDAPQEPKFVGSVTRVNVWSRELDFESEVPQLARDCQGAHEMFDGLMARFADYNRLAGKVEKITKSTCGRSACKGHRCHEEQTPSVRMCPGDMFVVTAQREVNVTWQEPLFASSNGIARVEHNLRPGQMFTWGEYTILYVAYDNDNNSAVCTFKIHVSREFCPTVESPIHGIQVCDNWGPDLKFKACSVECEEGYEFSTQPSMFYTCAADGRWSPKIDGSYGFRYPQCSKYRPAEKLVEVSVKYPSVSMCSTSGNDAVAEKIANRLKALDDRKNICAMRDENGCVDINIVLDCIHSDGRMKRAADKVLKIVAQIPVKKSNDSHQSESIASIIKGEIIFKDLFNLEQILPNGRPDLSTISVEEIYKCNMGEVVVNDVCVPCGPGTYFESNNNACKSCPIGHYQNATGQTACHSCPAGKLTTGPGALDAADCKTHCQPGHYLNLDTEICESCGYGFYQPSSGSFACIPCGIGKTTLLETSTSEDECRDECPDGEQLTAAGSCQACPLGTYRTQGEHKNCVECPPGTTTETTSSVKRMQCNTPKCVAGQFLVTVSKQCQFCPRGTYQDENQRTSCKLCPPDHTTAAQGATRESQCYSTNQCKTGEDNCSWHAICNDLPDDNDIPSFECKCKPGYRGNGTYCEDACKNFCLNDGTCKKNPVGYVECVCKEGFSGERCEVHAHQDQVRYSYVLFGIGATAAIIVIIVAIVWMIIFRAHRATESLNGIFPEKPPMAASMTANNFLYGRPSMADRPPSSLAGGQPIRPIGYYYEDDEEYESKTMFVGDDAQREFEERVQHVQQHMTPTATATATAHQRRTNRRPAAAANSFVHVREASGETENRREIRMEGLESNGPMTNVGSDPLLSASLNSRSPITSHADDYRSQLNPEPFHQLNSNGRMSPTTACAMSSVSSNSFNHYATLTPLQPLPPISTVTSSTDKYSRTADDSNVIVNGQTNTFFFTSSNPINFNSYNVNIKYEYDLKEPDPPVEEAAEVAVTNVPMGQTTEFVPVSQHITETVFNNNTYVTTYSTNIVEPKSPKSENIQYYTTNTGYEPFNGQDILDSPSLENPESPFRTPSPNKCSSITRLNDSPDSSDLEELNTKDLAQKISAELKRYSIPQAIFAQRVLCRSQGTLSDLLRNPKPWSKLKSGRETFRRMAKWLQEPEFQRMSALRLAAFSACKRKEEQQAAGVQPQTPKKPRLVFTDIQRRTLQAIFKETKRPSREMQLTISQQLQLDPTTVANFFMNARRRGHDRRSSDELSMSPGSPPMENGSCMSVHSTVVTPTPHSNPPIFEQL</sequence>
<dbReference type="InterPro" id="IPR011641">
    <property type="entry name" value="Tyr-kin_ephrin_A/B_rcpt-like"/>
</dbReference>
<dbReference type="PROSITE" id="PS01186">
    <property type="entry name" value="EGF_2"/>
    <property type="match status" value="13"/>
</dbReference>
<dbReference type="PROSITE" id="PS00022">
    <property type="entry name" value="EGF_1"/>
    <property type="match status" value="15"/>
</dbReference>
<dbReference type="InterPro" id="IPR009030">
    <property type="entry name" value="Growth_fac_rcpt_cys_sf"/>
</dbReference>
<feature type="domain" description="Sushi" evidence="32">
    <location>
        <begin position="1055"/>
        <end position="1114"/>
    </location>
</feature>
<dbReference type="PROSITE" id="PS01180">
    <property type="entry name" value="CUB"/>
    <property type="match status" value="3"/>
</dbReference>
<protein>
    <recommendedName>
        <fullName evidence="22">One cut domain family member</fullName>
    </recommendedName>
</protein>
<feature type="domain" description="HYR" evidence="31">
    <location>
        <begin position="2798"/>
        <end position="2878"/>
    </location>
</feature>
<feature type="signal peptide" evidence="25">
    <location>
        <begin position="1"/>
        <end position="16"/>
    </location>
</feature>
<dbReference type="InterPro" id="IPR002172">
    <property type="entry name" value="LDrepeatLR_classA_rpt"/>
</dbReference>
<feature type="domain" description="Sushi" evidence="32">
    <location>
        <begin position="690"/>
        <end position="750"/>
    </location>
</feature>
<keyword evidence="7" id="KW-0677">Repeat</keyword>
<feature type="disulfide bond" evidence="17">
    <location>
        <begin position="2522"/>
        <end position="2531"/>
    </location>
</feature>
<evidence type="ECO:0000256" key="25">
    <source>
        <dbReference type="SAM" id="SignalP"/>
    </source>
</evidence>
<dbReference type="SMART" id="SM00032">
    <property type="entry name" value="CCP"/>
    <property type="match status" value="9"/>
</dbReference>
<feature type="disulfide bond" evidence="17">
    <location>
        <begin position="2060"/>
        <end position="2069"/>
    </location>
</feature>
<dbReference type="SMART" id="SM00181">
    <property type="entry name" value="EGF"/>
    <property type="match status" value="19"/>
</dbReference>
<evidence type="ECO:0000256" key="3">
    <source>
        <dbReference type="ARBA" id="ARBA00022536"/>
    </source>
</evidence>
<dbReference type="Pfam" id="PF12947">
    <property type="entry name" value="EGF_3"/>
    <property type="match status" value="1"/>
</dbReference>
<dbReference type="InterPro" id="IPR001356">
    <property type="entry name" value="HD"/>
</dbReference>
<keyword evidence="8 24" id="KW-1133">Transmembrane helix</keyword>
<dbReference type="FunFam" id="2.10.70.10:FF:000014">
    <property type="entry name" value="Membrane cofactor protein"/>
    <property type="match status" value="1"/>
</dbReference>
<feature type="domain" description="EGF-like" evidence="28">
    <location>
        <begin position="2303"/>
        <end position="2339"/>
    </location>
</feature>
<dbReference type="GO" id="GO:0009986">
    <property type="term" value="C:cell surface"/>
    <property type="evidence" value="ECO:0007669"/>
    <property type="project" value="TreeGrafter"/>
</dbReference>
<dbReference type="CDD" id="cd00033">
    <property type="entry name" value="CCP"/>
    <property type="match status" value="6"/>
</dbReference>
<evidence type="ECO:0000256" key="5">
    <source>
        <dbReference type="ARBA" id="ARBA00022692"/>
    </source>
</evidence>
<dbReference type="Gene3D" id="3.10.100.10">
    <property type="entry name" value="Mannose-Binding Protein A, subunit A"/>
    <property type="match status" value="1"/>
</dbReference>
<feature type="disulfide bond" evidence="17">
    <location>
        <begin position="2329"/>
        <end position="2338"/>
    </location>
</feature>
<dbReference type="PROSITE" id="PS50923">
    <property type="entry name" value="SUSHI"/>
    <property type="match status" value="8"/>
</dbReference>
<evidence type="ECO:0000259" key="32">
    <source>
        <dbReference type="PROSITE" id="PS50923"/>
    </source>
</evidence>
<feature type="domain" description="EGF-like" evidence="28">
    <location>
        <begin position="2382"/>
        <end position="2418"/>
    </location>
</feature>
<dbReference type="InterPro" id="IPR003410">
    <property type="entry name" value="HYR_dom"/>
</dbReference>
<evidence type="ECO:0000256" key="7">
    <source>
        <dbReference type="ARBA" id="ARBA00022737"/>
    </source>
</evidence>
<evidence type="ECO:0000256" key="24">
    <source>
        <dbReference type="SAM" id="Phobius"/>
    </source>
</evidence>
<evidence type="ECO:0000256" key="2">
    <source>
        <dbReference type="ARBA" id="ARBA00008190"/>
    </source>
</evidence>
<feature type="domain" description="C-type lectin" evidence="29">
    <location>
        <begin position="51"/>
        <end position="178"/>
    </location>
</feature>
<feature type="disulfide bond" evidence="17">
    <location>
        <begin position="3361"/>
        <end position="3371"/>
    </location>
</feature>
<feature type="domain" description="HYR" evidence="31">
    <location>
        <begin position="1473"/>
        <end position="1559"/>
    </location>
</feature>
<feature type="domain" description="EGF-like" evidence="28">
    <location>
        <begin position="2190"/>
        <end position="2226"/>
    </location>
</feature>
<feature type="domain" description="EGF-like" evidence="28">
    <location>
        <begin position="2228"/>
        <end position="2263"/>
    </location>
</feature>
<feature type="disulfide bond" evidence="16">
    <location>
        <begin position="453"/>
        <end position="480"/>
    </location>
</feature>
<evidence type="ECO:0000256" key="17">
    <source>
        <dbReference type="PROSITE-ProRule" id="PRU00076"/>
    </source>
</evidence>
<dbReference type="SUPFAM" id="SSF57184">
    <property type="entry name" value="Growth factor receptor domain"/>
    <property type="match status" value="5"/>
</dbReference>
<dbReference type="SUPFAM" id="SSF49899">
    <property type="entry name" value="Concanavalin A-like lectins/glucanases"/>
    <property type="match status" value="1"/>
</dbReference>
<feature type="domain" description="EGF-like" evidence="28">
    <location>
        <begin position="2341"/>
        <end position="2380"/>
    </location>
</feature>
<evidence type="ECO:0000256" key="6">
    <source>
        <dbReference type="ARBA" id="ARBA00022729"/>
    </source>
</evidence>
<evidence type="ECO:0000259" key="31">
    <source>
        <dbReference type="PROSITE" id="PS50825"/>
    </source>
</evidence>
<feature type="disulfide bond" evidence="20">
    <location>
        <begin position="1085"/>
        <end position="1112"/>
    </location>
</feature>
<feature type="domain" description="EGF-like" evidence="28">
    <location>
        <begin position="3313"/>
        <end position="3353"/>
    </location>
</feature>
<feature type="domain" description="F5/8 type C" evidence="27">
    <location>
        <begin position="1302"/>
        <end position="1447"/>
    </location>
</feature>
<keyword evidence="3 17" id="KW-0245">EGF-like domain</keyword>
<feature type="domain" description="EGF-like" evidence="28">
    <location>
        <begin position="3358"/>
        <end position="3393"/>
    </location>
</feature>
<dbReference type="Pfam" id="PF00046">
    <property type="entry name" value="Homeodomain"/>
    <property type="match status" value="1"/>
</dbReference>
<dbReference type="SUPFAM" id="SSF57196">
    <property type="entry name" value="EGF/Laminin"/>
    <property type="match status" value="6"/>
</dbReference>
<dbReference type="Gene3D" id="2.60.120.200">
    <property type="match status" value="1"/>
</dbReference>
<evidence type="ECO:0000256" key="18">
    <source>
        <dbReference type="PROSITE-ProRule" id="PRU00108"/>
    </source>
</evidence>
<feature type="domain" description="HYR" evidence="31">
    <location>
        <begin position="1560"/>
        <end position="1643"/>
    </location>
</feature>
<dbReference type="CDD" id="cd00057">
    <property type="entry name" value="FA58C"/>
    <property type="match status" value="1"/>
</dbReference>
<feature type="disulfide bond" evidence="17">
    <location>
        <begin position="2232"/>
        <end position="2242"/>
    </location>
</feature>
<feature type="domain" description="EGF-like" evidence="28">
    <location>
        <begin position="809"/>
        <end position="849"/>
    </location>
</feature>
<evidence type="ECO:0000256" key="14">
    <source>
        <dbReference type="ARBA" id="ARBA00023180"/>
    </source>
</evidence>
<feature type="disulfide bond" evidence="17">
    <location>
        <begin position="2560"/>
        <end position="2569"/>
    </location>
</feature>
<evidence type="ECO:0000256" key="9">
    <source>
        <dbReference type="ARBA" id="ARBA00023015"/>
    </source>
</evidence>
<dbReference type="Gene3D" id="2.10.70.10">
    <property type="entry name" value="Complement Module, domain 1"/>
    <property type="match status" value="6"/>
</dbReference>
<dbReference type="InterPro" id="IPR016186">
    <property type="entry name" value="C-type_lectin-like/link_sf"/>
</dbReference>
<feature type="domain" description="CUB" evidence="26">
    <location>
        <begin position="341"/>
        <end position="452"/>
    </location>
</feature>
<dbReference type="FunFam" id="1.10.260.40:FF:000005">
    <property type="entry name" value="One cut domain family member"/>
    <property type="match status" value="1"/>
</dbReference>
<dbReference type="SMART" id="SM00179">
    <property type="entry name" value="EGF_CA"/>
    <property type="match status" value="15"/>
</dbReference>
<dbReference type="InterPro" id="IPR000152">
    <property type="entry name" value="EGF-type_Asp/Asn_hydroxyl_site"/>
</dbReference>
<feature type="domain" description="CUT" evidence="33">
    <location>
        <begin position="3805"/>
        <end position="3891"/>
    </location>
</feature>
<dbReference type="PROSITE" id="PS01187">
    <property type="entry name" value="EGF_CA"/>
    <property type="match status" value="5"/>
</dbReference>
<evidence type="ECO:0000259" key="28">
    <source>
        <dbReference type="PROSITE" id="PS50026"/>
    </source>
</evidence>
<dbReference type="InterPro" id="IPR000436">
    <property type="entry name" value="Sushi_SCR_CCP_dom"/>
</dbReference>
<feature type="region of interest" description="Disordered" evidence="23">
    <location>
        <begin position="3769"/>
        <end position="3799"/>
    </location>
</feature>
<dbReference type="SUPFAM" id="SSF49854">
    <property type="entry name" value="Spermadhesin, CUB domain"/>
    <property type="match status" value="3"/>
</dbReference>
<comment type="similarity">
    <text evidence="2 22">Belongs to the CUT homeobox family.</text>
</comment>
<evidence type="ECO:0000256" key="11">
    <source>
        <dbReference type="ARBA" id="ARBA00023155"/>
    </source>
</evidence>
<name>A0AA39LI98_9BILA</name>
<feature type="disulfide bond" evidence="17">
    <location>
        <begin position="2119"/>
        <end position="2136"/>
    </location>
</feature>
<comment type="subcellular location">
    <subcellularLocation>
        <location evidence="1 18 21">Nucleus</location>
    </subcellularLocation>
</comment>
<gene>
    <name evidence="34" type="ORF">QR680_002734</name>
</gene>
<dbReference type="FunFam" id="2.10.25.10:FF:000472">
    <property type="entry name" value="Uncharacterized protein, isoform A"/>
    <property type="match status" value="4"/>
</dbReference>
<feature type="compositionally biased region" description="Polar residues" evidence="23">
    <location>
        <begin position="3789"/>
        <end position="3799"/>
    </location>
</feature>
<feature type="domain" description="CUB" evidence="26">
    <location>
        <begin position="225"/>
        <end position="337"/>
    </location>
</feature>
<dbReference type="InterPro" id="IPR003350">
    <property type="entry name" value="CUT_dom"/>
</dbReference>
<evidence type="ECO:0000256" key="4">
    <source>
        <dbReference type="ARBA" id="ARBA00022659"/>
    </source>
</evidence>
<proteinExistence type="inferred from homology"/>
<evidence type="ECO:0000259" key="27">
    <source>
        <dbReference type="PROSITE" id="PS50022"/>
    </source>
</evidence>
<dbReference type="Pfam" id="PF07699">
    <property type="entry name" value="Ephrin_rec_like"/>
    <property type="match status" value="7"/>
</dbReference>
<dbReference type="GO" id="GO:0007219">
    <property type="term" value="P:Notch signaling pathway"/>
    <property type="evidence" value="ECO:0007669"/>
    <property type="project" value="TreeGrafter"/>
</dbReference>
<evidence type="ECO:0000256" key="19">
    <source>
        <dbReference type="PROSITE-ProRule" id="PRU00124"/>
    </source>
</evidence>
<feature type="region of interest" description="Disordered" evidence="23">
    <location>
        <begin position="3516"/>
        <end position="3538"/>
    </location>
</feature>
<dbReference type="Gene3D" id="2.60.120.260">
    <property type="entry name" value="Galactose-binding domain-like"/>
    <property type="match status" value="2"/>
</dbReference>
<keyword evidence="11 18" id="KW-0371">Homeobox</keyword>
<feature type="disulfide bond" evidence="17">
    <location>
        <begin position="2446"/>
        <end position="2455"/>
    </location>
</feature>
<dbReference type="Pfam" id="PF02494">
    <property type="entry name" value="HYR"/>
    <property type="match status" value="3"/>
</dbReference>
<dbReference type="Gene3D" id="2.10.50.10">
    <property type="entry name" value="Tumor Necrosis Factor Receptor, subunit A, domain 2"/>
    <property type="match status" value="4"/>
</dbReference>
<feature type="disulfide bond" evidence="17">
    <location>
        <begin position="3383"/>
        <end position="3392"/>
    </location>
</feature>
<dbReference type="SMART" id="SM01109">
    <property type="entry name" value="CUT"/>
    <property type="match status" value="1"/>
</dbReference>
<dbReference type="InterPro" id="IPR035976">
    <property type="entry name" value="Sushi/SCR/CCP_sf"/>
</dbReference>
<dbReference type="InterPro" id="IPR016187">
    <property type="entry name" value="CTDL_fold"/>
</dbReference>
<feature type="chain" id="PRO_5041203308" description="One cut domain family member" evidence="25">
    <location>
        <begin position="17"/>
        <end position="4011"/>
    </location>
</feature>
<feature type="region of interest" description="Disordered" evidence="23">
    <location>
        <begin position="3963"/>
        <end position="3986"/>
    </location>
</feature>
<evidence type="ECO:0000256" key="13">
    <source>
        <dbReference type="ARBA" id="ARBA00023163"/>
    </source>
</evidence>
<dbReference type="PANTHER" id="PTHR45836:SF4">
    <property type="entry name" value="PROTEIN SLIT"/>
    <property type="match status" value="1"/>
</dbReference>
<keyword evidence="4 20" id="KW-0768">Sushi</keyword>
<dbReference type="GO" id="GO:0005634">
    <property type="term" value="C:nucleus"/>
    <property type="evidence" value="ECO:0007669"/>
    <property type="project" value="UniProtKB-SubCell"/>
</dbReference>
<dbReference type="CDD" id="cd00037">
    <property type="entry name" value="CLECT"/>
    <property type="match status" value="1"/>
</dbReference>
<dbReference type="InterPro" id="IPR023415">
    <property type="entry name" value="LDLR_class-A_CS"/>
</dbReference>
<feature type="disulfide bond" evidence="19">
    <location>
        <begin position="201"/>
        <end position="216"/>
    </location>
</feature>
<dbReference type="InterPro" id="IPR000859">
    <property type="entry name" value="CUB_dom"/>
</dbReference>
<dbReference type="PROSITE" id="PS50071">
    <property type="entry name" value="HOMEOBOX_2"/>
    <property type="match status" value="1"/>
</dbReference>
<evidence type="ECO:0000313" key="34">
    <source>
        <dbReference type="EMBL" id="KAK0398746.1"/>
    </source>
</evidence>
<feature type="domain" description="EGF-like" evidence="28">
    <location>
        <begin position="2034"/>
        <end position="2070"/>
    </location>
</feature>
<comment type="caution">
    <text evidence="17">Lacks conserved residue(s) required for the propagation of feature annotation.</text>
</comment>
<feature type="disulfide bond" evidence="17">
    <location>
        <begin position="2484"/>
        <end position="2493"/>
    </location>
</feature>
<dbReference type="InterPro" id="IPR018097">
    <property type="entry name" value="EGF_Ca-bd_CS"/>
</dbReference>
<dbReference type="InterPro" id="IPR009057">
    <property type="entry name" value="Homeodomain-like_sf"/>
</dbReference>
<feature type="domain" description="EGF-like" evidence="28">
    <location>
        <begin position="2420"/>
        <end position="2456"/>
    </location>
</feature>
<feature type="domain" description="F5/8 type C" evidence="27">
    <location>
        <begin position="827"/>
        <end position="983"/>
    </location>
</feature>
<feature type="disulfide bond" evidence="17">
    <location>
        <begin position="2370"/>
        <end position="2379"/>
    </location>
</feature>
<dbReference type="PROSITE" id="PS01209">
    <property type="entry name" value="LDLRA_1"/>
    <property type="match status" value="1"/>
</dbReference>
<feature type="disulfide bond" evidence="17">
    <location>
        <begin position="2351"/>
        <end position="2368"/>
    </location>
</feature>
<dbReference type="CDD" id="cd00086">
    <property type="entry name" value="homeodomain"/>
    <property type="match status" value="1"/>
</dbReference>
<dbReference type="SMART" id="SM00389">
    <property type="entry name" value="HOX"/>
    <property type="match status" value="1"/>
</dbReference>
<evidence type="ECO:0000256" key="16">
    <source>
        <dbReference type="PROSITE-ProRule" id="PRU00059"/>
    </source>
</evidence>
<keyword evidence="15 18" id="KW-0539">Nucleus</keyword>
<feature type="domain" description="EGF-like" evidence="28">
    <location>
        <begin position="2072"/>
        <end position="2108"/>
    </location>
</feature>
<dbReference type="FunFam" id="2.10.25.10:FF:000066">
    <property type="entry name" value="FAT atypical cadherin 4"/>
    <property type="match status" value="1"/>
</dbReference>
<dbReference type="GO" id="GO:0007411">
    <property type="term" value="P:axon guidance"/>
    <property type="evidence" value="ECO:0007669"/>
    <property type="project" value="TreeGrafter"/>
</dbReference>
<dbReference type="InterPro" id="IPR024731">
    <property type="entry name" value="NELL2-like_EGF"/>
</dbReference>
<dbReference type="FunFam" id="2.60.120.290:FF:000005">
    <property type="entry name" value="Procollagen C-endopeptidase enhancer 1"/>
    <property type="match status" value="1"/>
</dbReference>
<dbReference type="Gene3D" id="1.10.10.60">
    <property type="entry name" value="Homeodomain-like"/>
    <property type="match status" value="1"/>
</dbReference>
<comment type="caution">
    <text evidence="34">The sequence shown here is derived from an EMBL/GenBank/DDBJ whole genome shotgun (WGS) entry which is preliminary data.</text>
</comment>
<keyword evidence="35" id="KW-1185">Reference proteome</keyword>
<keyword evidence="13 22" id="KW-0804">Transcription</keyword>
<keyword evidence="12 17" id="KW-1015">Disulfide bond</keyword>
<dbReference type="InterPro" id="IPR051355">
    <property type="entry name" value="Notch/Slit_guidance"/>
</dbReference>
<organism evidence="34 35">
    <name type="scientific">Steinernema hermaphroditum</name>
    <dbReference type="NCBI Taxonomy" id="289476"/>
    <lineage>
        <taxon>Eukaryota</taxon>
        <taxon>Metazoa</taxon>
        <taxon>Ecdysozoa</taxon>
        <taxon>Nematoda</taxon>
        <taxon>Chromadorea</taxon>
        <taxon>Rhabditida</taxon>
        <taxon>Tylenchina</taxon>
        <taxon>Panagrolaimomorpha</taxon>
        <taxon>Strongyloidoidea</taxon>
        <taxon>Steinernematidae</taxon>
        <taxon>Steinernema</taxon>
    </lineage>
</organism>
<dbReference type="Pfam" id="PF00754">
    <property type="entry name" value="F5_F8_type_C"/>
    <property type="match status" value="1"/>
</dbReference>
<feature type="DNA-binding region" description="Homeobox" evidence="18">
    <location>
        <begin position="3911"/>
        <end position="3970"/>
    </location>
</feature>
<evidence type="ECO:0000259" key="26">
    <source>
        <dbReference type="PROSITE" id="PS01180"/>
    </source>
</evidence>
<keyword evidence="6 25" id="KW-0732">Signal</keyword>
<feature type="domain" description="Sushi" evidence="32">
    <location>
        <begin position="1644"/>
        <end position="1709"/>
    </location>
</feature>
<dbReference type="GO" id="GO:0003677">
    <property type="term" value="F:DNA binding"/>
    <property type="evidence" value="ECO:0007669"/>
    <property type="project" value="UniProtKB-UniRule"/>
</dbReference>
<keyword evidence="5 24" id="KW-0812">Transmembrane</keyword>
<dbReference type="SMART" id="SM01411">
    <property type="entry name" value="Ephrin_rec_like"/>
    <property type="match status" value="7"/>
</dbReference>
<dbReference type="CDD" id="cd00041">
    <property type="entry name" value="CUB"/>
    <property type="match status" value="3"/>
</dbReference>
<dbReference type="GO" id="GO:0005886">
    <property type="term" value="C:plasma membrane"/>
    <property type="evidence" value="ECO:0007669"/>
    <property type="project" value="TreeGrafter"/>
</dbReference>
<feature type="disulfide bond" evidence="17">
    <location>
        <begin position="2178"/>
        <end position="2187"/>
    </location>
</feature>
<dbReference type="Pfam" id="PF25024">
    <property type="entry name" value="EGF_TEN"/>
    <property type="match status" value="1"/>
</dbReference>
<feature type="compositionally biased region" description="Low complexity" evidence="23">
    <location>
        <begin position="3518"/>
        <end position="3527"/>
    </location>
</feature>
<dbReference type="Pfam" id="PF00057">
    <property type="entry name" value="Ldl_recept_a"/>
    <property type="match status" value="1"/>
</dbReference>
<feature type="disulfide bond" evidence="19">
    <location>
        <begin position="189"/>
        <end position="207"/>
    </location>
</feature>
<dbReference type="SUPFAM" id="SSF49785">
    <property type="entry name" value="Galactose-binding domain-like"/>
    <property type="match status" value="2"/>
</dbReference>
<dbReference type="GO" id="GO:0005509">
    <property type="term" value="F:calcium ion binding"/>
    <property type="evidence" value="ECO:0007669"/>
    <property type="project" value="InterPro"/>
</dbReference>
<evidence type="ECO:0000259" key="30">
    <source>
        <dbReference type="PROSITE" id="PS50071"/>
    </source>
</evidence>
<feature type="domain" description="Sushi" evidence="32">
    <location>
        <begin position="1188"/>
        <end position="1252"/>
    </location>
</feature>
<dbReference type="SUPFAM" id="SSF56436">
    <property type="entry name" value="C-type lectin-like"/>
    <property type="match status" value="1"/>
</dbReference>
<dbReference type="SUPFAM" id="SSF57424">
    <property type="entry name" value="LDL receptor-like module"/>
    <property type="match status" value="1"/>
</dbReference>
<keyword evidence="10 18" id="KW-0238">DNA-binding</keyword>
<dbReference type="Pfam" id="PF00059">
    <property type="entry name" value="Lectin_C"/>
    <property type="match status" value="1"/>
</dbReference>
<dbReference type="PROSITE" id="PS50068">
    <property type="entry name" value="LDLRA_2"/>
    <property type="match status" value="1"/>
</dbReference>
<feature type="domain" description="EGF-like" evidence="28">
    <location>
        <begin position="2496"/>
        <end position="2532"/>
    </location>
</feature>
<evidence type="ECO:0000256" key="10">
    <source>
        <dbReference type="ARBA" id="ARBA00023125"/>
    </source>
</evidence>
<evidence type="ECO:0000256" key="20">
    <source>
        <dbReference type="PROSITE-ProRule" id="PRU00302"/>
    </source>
</evidence>
<dbReference type="Pfam" id="PF13385">
    <property type="entry name" value="Laminin_G_3"/>
    <property type="match status" value="1"/>
</dbReference>
<evidence type="ECO:0000256" key="12">
    <source>
        <dbReference type="ARBA" id="ARBA00023157"/>
    </source>
</evidence>
<dbReference type="EMBL" id="JAUCMV010000005">
    <property type="protein sequence ID" value="KAK0398746.1"/>
    <property type="molecule type" value="Genomic_DNA"/>
</dbReference>
<feature type="domain" description="EGF-like" evidence="28">
    <location>
        <begin position="2110"/>
        <end position="2148"/>
    </location>
</feature>
<feature type="domain" description="CUB" evidence="26">
    <location>
        <begin position="453"/>
        <end position="567"/>
    </location>
</feature>
<feature type="domain" description="EGF-like" evidence="28">
    <location>
        <begin position="2150"/>
        <end position="2188"/>
    </location>
</feature>